<organism evidence="1 2">
    <name type="scientific">Candidatus Parvarchaeum acidiphilum ARMAN-4_'5-way FS'</name>
    <dbReference type="NCBI Taxonomy" id="994837"/>
    <lineage>
        <taxon>Archaea</taxon>
        <taxon>Candidatus Parvarchaeota</taxon>
        <taxon>Candidatus Parvarchaeum</taxon>
    </lineage>
</organism>
<gene>
    <name evidence="1" type="ORF">CSMARM4_0057</name>
</gene>
<dbReference type="HOGENOM" id="CLU_3093935_0_0_2"/>
<proteinExistence type="predicted"/>
<sequence length="51" mass="6117">MYVSSVIALEFARKKRDEYMGNIIMSELNREDIKERILDFYDKLDRSQKAS</sequence>
<evidence type="ECO:0000313" key="1">
    <source>
        <dbReference type="EMBL" id="EGD71817.1"/>
    </source>
</evidence>
<name>F2UTX7_PARA4</name>
<accession>F2UTX7</accession>
<protein>
    <submittedName>
        <fullName evidence="1">Uncharacterized protein</fullName>
    </submittedName>
</protein>
<reference evidence="1 2" key="1">
    <citation type="submission" date="2011-03" db="EMBL/GenBank/DDBJ databases">
        <title>A unique three-unit tRNA splicing endonuclease found in ultrasmall Archaea possesses broad substrate specificity.</title>
        <authorList>
            <person name="Fujishima K."/>
            <person name="Sugahara J."/>
            <person name="Miller C.S."/>
            <person name="Baker B.J."/>
            <person name="Di Giulio M."/>
            <person name="Tomita M."/>
            <person name="Banfield J.F."/>
            <person name="Kanai A."/>
        </authorList>
    </citation>
    <scope>NUCLEOTIDE SEQUENCE [LARGE SCALE GENOMIC DNA]</scope>
</reference>
<evidence type="ECO:0000313" key="2">
    <source>
        <dbReference type="Proteomes" id="UP000242872"/>
    </source>
</evidence>
<dbReference type="AlphaFoldDB" id="F2UTX7"/>
<dbReference type="Proteomes" id="UP000242872">
    <property type="component" value="Unassembled WGS sequence"/>
</dbReference>
<dbReference type="EMBL" id="GL876960">
    <property type="protein sequence ID" value="EGD71817.1"/>
    <property type="molecule type" value="Genomic_DNA"/>
</dbReference>